<dbReference type="HOGENOM" id="CLU_009600_2_0_2"/>
<dbReference type="Pfam" id="PF01425">
    <property type="entry name" value="Amidase"/>
    <property type="match status" value="1"/>
</dbReference>
<proteinExistence type="predicted"/>
<dbReference type="EMBL" id="CP002064">
    <property type="protein sequence ID" value="ADJ17076.1"/>
    <property type="molecule type" value="Genomic_DNA"/>
</dbReference>
<name>D8JCG9_HALJB</name>
<evidence type="ECO:0000313" key="3">
    <source>
        <dbReference type="EMBL" id="ELY41556.1"/>
    </source>
</evidence>
<dbReference type="Proteomes" id="UP000000390">
    <property type="component" value="Plasmid 2"/>
</dbReference>
<dbReference type="PATRIC" id="fig|795797.18.peg.3623"/>
<dbReference type="Proteomes" id="UP000011645">
    <property type="component" value="Unassembled WGS sequence"/>
</dbReference>
<gene>
    <name evidence="2" type="ordered locus">HacjB3_18683</name>
    <name evidence="3" type="ORF">C497_00735</name>
</gene>
<evidence type="ECO:0000259" key="1">
    <source>
        <dbReference type="Pfam" id="PF01425"/>
    </source>
</evidence>
<dbReference type="eggNOG" id="arCOG01717">
    <property type="taxonomic scope" value="Archaea"/>
</dbReference>
<dbReference type="AlphaFoldDB" id="D8JCG9"/>
<dbReference type="PANTHER" id="PTHR42678">
    <property type="entry name" value="AMIDASE"/>
    <property type="match status" value="1"/>
</dbReference>
<dbReference type="KEGG" id="hje:HacjB3_18683"/>
<keyword evidence="5" id="KW-1185">Reference proteome</keyword>
<dbReference type="EMBL" id="AOHV01000003">
    <property type="protein sequence ID" value="ELY41556.1"/>
    <property type="molecule type" value="Genomic_DNA"/>
</dbReference>
<reference evidence="3 5" key="2">
    <citation type="journal article" date="2014" name="PLoS Genet.">
        <title>Phylogenetically driven sequencing of extremely halophilic archaea reveals strategies for static and dynamic osmo-response.</title>
        <authorList>
            <person name="Becker E.A."/>
            <person name="Seitzer P.M."/>
            <person name="Tritt A."/>
            <person name="Larsen D."/>
            <person name="Krusor M."/>
            <person name="Yao A.I."/>
            <person name="Wu D."/>
            <person name="Madern D."/>
            <person name="Eisen J.A."/>
            <person name="Darling A.E."/>
            <person name="Facciotti M.T."/>
        </authorList>
    </citation>
    <scope>NUCLEOTIDE SEQUENCE [LARGE SCALE GENOMIC DNA]</scope>
    <source>
        <strain evidence="3">B3</strain>
        <strain evidence="5">DSM 18796 / CECT 7217 / JCM 14584 / KCTC 4019 / B3</strain>
    </source>
</reference>
<protein>
    <submittedName>
        <fullName evidence="2">Amidase</fullName>
    </submittedName>
</protein>
<dbReference type="Gene3D" id="3.90.1300.10">
    <property type="entry name" value="Amidase signature (AS) domain"/>
    <property type="match status" value="1"/>
</dbReference>
<accession>D8JCG9</accession>
<organism evidence="2 4">
    <name type="scientific">Halalkalicoccus jeotgali (strain DSM 18796 / CECT 7217 / JCM 14584 / KCTC 4019 / B3)</name>
    <dbReference type="NCBI Taxonomy" id="795797"/>
    <lineage>
        <taxon>Archaea</taxon>
        <taxon>Methanobacteriati</taxon>
        <taxon>Methanobacteriota</taxon>
        <taxon>Stenosarchaea group</taxon>
        <taxon>Halobacteria</taxon>
        <taxon>Halobacteriales</taxon>
        <taxon>Halococcaceae</taxon>
        <taxon>Halalkalicoccus</taxon>
    </lineage>
</organism>
<evidence type="ECO:0000313" key="4">
    <source>
        <dbReference type="Proteomes" id="UP000000390"/>
    </source>
</evidence>
<geneLocation type="plasmid" evidence="2 4">
    <name>2</name>
</geneLocation>
<sequence length="280" mass="30454">MTRTVADAAAMLEVLAGYDPEDPVTARGATAIPDEGYTDCLNDDGLQGARIGVIRDYFDLQDGELELEEENEAVVSVLEKAIGDIEAEGATIVDSVDVIDQEFLSGARVTDLEFKRDLNAYLESLGNDAPVDSMEEILESGQIHPEVAARIEEAGIPDVDVESLGENPDYLERLVRRTEIRDIVLQTMVEQDLDALLYPPSTVPPVSIEENQPFSEMNCELSAHSGLPAIVVPAGFTGDGLPVGVELLGREFAEPRLIELAYAYEQAVQHRCPPNKFGPL</sequence>
<reference evidence="2 4" key="1">
    <citation type="journal article" date="2010" name="J. Bacteriol.">
        <title>Complete genome sequence of Halalkalicoccus jeotgali B3(T), an extremely halophilic archaeon.</title>
        <authorList>
            <person name="Roh S.W."/>
            <person name="Nam Y.D."/>
            <person name="Nam S.H."/>
            <person name="Choi S.H."/>
            <person name="Park H.S."/>
            <person name="Bae J.W."/>
        </authorList>
    </citation>
    <scope>NUCLEOTIDE SEQUENCE [LARGE SCALE GENOMIC DNA]</scope>
    <source>
        <strain evidence="2">B3</strain>
        <strain evidence="4">DSM 18796 / CECT 7217 / JCM 14584 / KCTC 4019 / B3</strain>
        <plasmid evidence="4">2</plasmid>
    </source>
</reference>
<dbReference type="InterPro" id="IPR023631">
    <property type="entry name" value="Amidase_dom"/>
</dbReference>
<keyword evidence="2" id="KW-0614">Plasmid</keyword>
<dbReference type="PANTHER" id="PTHR42678:SF34">
    <property type="entry name" value="OS04G0183300 PROTEIN"/>
    <property type="match status" value="1"/>
</dbReference>
<dbReference type="SUPFAM" id="SSF75304">
    <property type="entry name" value="Amidase signature (AS) enzymes"/>
    <property type="match status" value="1"/>
</dbReference>
<evidence type="ECO:0000313" key="5">
    <source>
        <dbReference type="Proteomes" id="UP000011645"/>
    </source>
</evidence>
<dbReference type="InterPro" id="IPR036928">
    <property type="entry name" value="AS_sf"/>
</dbReference>
<feature type="domain" description="Amidase" evidence="1">
    <location>
        <begin position="1"/>
        <end position="257"/>
    </location>
</feature>
<evidence type="ECO:0000313" key="2">
    <source>
        <dbReference type="EMBL" id="ADJ17076.1"/>
    </source>
</evidence>